<feature type="transmembrane region" description="Helical" evidence="1">
    <location>
        <begin position="871"/>
        <end position="892"/>
    </location>
</feature>
<keyword evidence="3" id="KW-1185">Reference proteome</keyword>
<feature type="transmembrane region" description="Helical" evidence="1">
    <location>
        <begin position="504"/>
        <end position="523"/>
    </location>
</feature>
<evidence type="ECO:0008006" key="4">
    <source>
        <dbReference type="Google" id="ProtNLM"/>
    </source>
</evidence>
<dbReference type="Proteomes" id="UP001501697">
    <property type="component" value="Unassembled WGS sequence"/>
</dbReference>
<feature type="transmembrane region" description="Helical" evidence="1">
    <location>
        <begin position="480"/>
        <end position="498"/>
    </location>
</feature>
<accession>A0ABP7AK65</accession>
<dbReference type="SUPFAM" id="SSF81324">
    <property type="entry name" value="Voltage-gated potassium channels"/>
    <property type="match status" value="1"/>
</dbReference>
<feature type="transmembrane region" description="Helical" evidence="1">
    <location>
        <begin position="6"/>
        <end position="29"/>
    </location>
</feature>
<feature type="transmembrane region" description="Helical" evidence="1">
    <location>
        <begin position="822"/>
        <end position="839"/>
    </location>
</feature>
<feature type="transmembrane region" description="Helical" evidence="1">
    <location>
        <begin position="435"/>
        <end position="468"/>
    </location>
</feature>
<keyword evidence="1" id="KW-0472">Membrane</keyword>
<name>A0ABP7AK65_9MICO</name>
<comment type="caution">
    <text evidence="2">The sequence shown here is derived from an EMBL/GenBank/DDBJ whole genome shotgun (WGS) entry which is preliminary data.</text>
</comment>
<protein>
    <recommendedName>
        <fullName evidence="4">Potassium channel domain-containing protein</fullName>
    </recommendedName>
</protein>
<proteinExistence type="predicted"/>
<dbReference type="RefSeq" id="WP_344737579.1">
    <property type="nucleotide sequence ID" value="NZ_BAAAYU010000005.1"/>
</dbReference>
<evidence type="ECO:0000256" key="1">
    <source>
        <dbReference type="SAM" id="Phobius"/>
    </source>
</evidence>
<evidence type="ECO:0000313" key="2">
    <source>
        <dbReference type="EMBL" id="GAA3634457.1"/>
    </source>
</evidence>
<keyword evidence="1" id="KW-1133">Transmembrane helix</keyword>
<keyword evidence="1" id="KW-0812">Transmembrane</keyword>
<feature type="transmembrane region" description="Helical" evidence="1">
    <location>
        <begin position="135"/>
        <end position="161"/>
    </location>
</feature>
<feature type="transmembrane region" description="Helical" evidence="1">
    <location>
        <begin position="846"/>
        <end position="865"/>
    </location>
</feature>
<sequence length="1055" mass="110120">MGVEALWITLGVVILAITALDTFLAVINYNEVGLVVNRVARVQWLAMRAITRSLPRRFRPLALRQVTGIITITIILTWLAGIIFGFSLIYFGAMSTGAISRADGAPEGYWAALYLSIGQFSTVGVETVTAVNPVIAVLAVLQALTSVVMLSMIVTFLLNVFNGIQMLRSLCADVSVPAGIDDPVAVLYPFFPHGQMRDLERYLTVTWGDMNLYGDVLRQTRVTYYFQSGEDTFASPFALSSIGSIVAGLRWGLPTASGIPTLPGLLRLEESLAAARRWISAEILHLEPLAPPIPVERGAFAEAMRALHSEEGPGAIVDPWVAEFDTMCRAMARLTSADRSDDAALTADDDEAYHRYVEWLPFAVTTRRFNNALSADLDYQPLYVGASPPLLDAAGVPVALPPGDAPAPPRTRQSWSQRRLVAADPGGQTRRTVGVLAGALVAIVGVGLAAGLPAAGIVVAAGTTVLSVIDPGLAMTRRPWWTVVGAIPAAAAVFLAAVTPGDPLWSAVGIAVVVAVTIAAQVIGHAPAVVGRQVAAAYLLALFAGVAVEEAPWTAVAVAAAVASAVSVTAALRSRDPHRLLGQTVRSIRSRVDDVLVAAADAVDARFADRRQHRALKHRVRALRRTAALGLDRLVASADAAGAPPLAWREIESVTVQVCAEADRVARASVSDGLAKLNPAARAVVSARLDSVRDGRSPGVADRAEDAVQAALLGDLADLSASLRDLVEVGDAPASAPSRMLDGEPPRAAGLRRAAQAGIAVLAATGVAGAVAGSPQPWPAAPSAHLVHGPGVESRGRLLVRAVWSALGAASGLLLGTVAATHTISLVVIALAGLCLALVHGRSAAVESFAVNALFATVYAGSGAFLLPDWWIMFGLLVGTIVLSNAIALGVLPLTLRRDERDSAAARLSEIGRTVKASLGGRRMPALDGESDGATGPMPIAPAWLGVQPVATAPLLRPELRYLESAADELADSVPGASHELGDAGLRRRAAEITEVNVAAAVTACRDRLPRHIVGLETVSELAMPSAGASNPTIIQLRRLNAGLQGLVDTVRTGS</sequence>
<feature type="transmembrane region" description="Helical" evidence="1">
    <location>
        <begin position="66"/>
        <end position="89"/>
    </location>
</feature>
<gene>
    <name evidence="2" type="ORF">GCM10022200_17110</name>
</gene>
<reference evidence="3" key="1">
    <citation type="journal article" date="2019" name="Int. J. Syst. Evol. Microbiol.">
        <title>The Global Catalogue of Microorganisms (GCM) 10K type strain sequencing project: providing services to taxonomists for standard genome sequencing and annotation.</title>
        <authorList>
            <consortium name="The Broad Institute Genomics Platform"/>
            <consortium name="The Broad Institute Genome Sequencing Center for Infectious Disease"/>
            <person name="Wu L."/>
            <person name="Ma J."/>
        </authorList>
    </citation>
    <scope>NUCLEOTIDE SEQUENCE [LARGE SCALE GENOMIC DNA]</scope>
    <source>
        <strain evidence="3">JCM 16544</strain>
    </source>
</reference>
<feature type="transmembrane region" description="Helical" evidence="1">
    <location>
        <begin position="553"/>
        <end position="572"/>
    </location>
</feature>
<organism evidence="2 3">
    <name type="scientific">Microbacterium awajiense</name>
    <dbReference type="NCBI Taxonomy" id="415214"/>
    <lineage>
        <taxon>Bacteria</taxon>
        <taxon>Bacillati</taxon>
        <taxon>Actinomycetota</taxon>
        <taxon>Actinomycetes</taxon>
        <taxon>Micrococcales</taxon>
        <taxon>Microbacteriaceae</taxon>
        <taxon>Microbacterium</taxon>
    </lineage>
</organism>
<dbReference type="EMBL" id="BAAAYU010000005">
    <property type="protein sequence ID" value="GAA3634457.1"/>
    <property type="molecule type" value="Genomic_DNA"/>
</dbReference>
<evidence type="ECO:0000313" key="3">
    <source>
        <dbReference type="Proteomes" id="UP001501697"/>
    </source>
</evidence>